<dbReference type="Proteomes" id="UP000186817">
    <property type="component" value="Unassembled WGS sequence"/>
</dbReference>
<evidence type="ECO:0000313" key="1">
    <source>
        <dbReference type="EMBL" id="OLP99658.1"/>
    </source>
</evidence>
<keyword evidence="2" id="KW-1185">Reference proteome</keyword>
<accession>A0A1Q9DWY7</accession>
<organism evidence="1 2">
    <name type="scientific">Symbiodinium microadriaticum</name>
    <name type="common">Dinoflagellate</name>
    <name type="synonym">Zooxanthella microadriatica</name>
    <dbReference type="NCBI Taxonomy" id="2951"/>
    <lineage>
        <taxon>Eukaryota</taxon>
        <taxon>Sar</taxon>
        <taxon>Alveolata</taxon>
        <taxon>Dinophyceae</taxon>
        <taxon>Suessiales</taxon>
        <taxon>Symbiodiniaceae</taxon>
        <taxon>Symbiodinium</taxon>
    </lineage>
</organism>
<evidence type="ECO:0000313" key="2">
    <source>
        <dbReference type="Proteomes" id="UP000186817"/>
    </source>
</evidence>
<dbReference type="AlphaFoldDB" id="A0A1Q9DWY7"/>
<proteinExistence type="predicted"/>
<name>A0A1Q9DWY7_SYMMI</name>
<comment type="caution">
    <text evidence="1">The sequence shown here is derived from an EMBL/GenBank/DDBJ whole genome shotgun (WGS) entry which is preliminary data.</text>
</comment>
<reference evidence="1 2" key="1">
    <citation type="submission" date="2016-02" db="EMBL/GenBank/DDBJ databases">
        <title>Genome analysis of coral dinoflagellate symbionts highlights evolutionary adaptations to a symbiotic lifestyle.</title>
        <authorList>
            <person name="Aranda M."/>
            <person name="Li Y."/>
            <person name="Liew Y.J."/>
            <person name="Baumgarten S."/>
            <person name="Simakov O."/>
            <person name="Wilson M."/>
            <person name="Piel J."/>
            <person name="Ashoor H."/>
            <person name="Bougouffa S."/>
            <person name="Bajic V.B."/>
            <person name="Ryu T."/>
            <person name="Ravasi T."/>
            <person name="Bayer T."/>
            <person name="Micklem G."/>
            <person name="Kim H."/>
            <person name="Bhak J."/>
            <person name="Lajeunesse T.C."/>
            <person name="Voolstra C.R."/>
        </authorList>
    </citation>
    <scope>NUCLEOTIDE SEQUENCE [LARGE SCALE GENOMIC DNA]</scope>
    <source>
        <strain evidence="1 2">CCMP2467</strain>
    </source>
</reference>
<sequence length="109" mass="11706">MFLFLCAQRDPSSPYADIKQVQPLPRPATSAVLGACRSPPSGLVLPTREATSAAPTAMNLSAVKTPSMTLCFASLEAPAHFQNSRTQASQHEAQKQVGVEPNWKIRGML</sequence>
<dbReference type="EMBL" id="LSRX01000354">
    <property type="protein sequence ID" value="OLP99658.1"/>
    <property type="molecule type" value="Genomic_DNA"/>
</dbReference>
<protein>
    <submittedName>
        <fullName evidence="1">Uncharacterized protein</fullName>
    </submittedName>
</protein>
<gene>
    <name evidence="1" type="ORF">AK812_SmicGene17766</name>
</gene>